<sequence length="89" mass="10926">MPNYLKLTLNCLHVLTEYNPYLHATLYFKIIYCFRFCSHQTWITKANFNHFLLQEFIAPLKFSSEQIKHLFFLKNAFNFYKKGFFYAFF</sequence>
<comment type="caution">
    <text evidence="1">The sequence shown here is derived from an EMBL/GenBank/DDBJ whole genome shotgun (WGS) entry which is preliminary data.</text>
</comment>
<evidence type="ECO:0000313" key="2">
    <source>
        <dbReference type="Proteomes" id="UP000288766"/>
    </source>
</evidence>
<reference evidence="1 2" key="1">
    <citation type="submission" date="2018-10" db="EMBL/GenBank/DDBJ databases">
        <title>Genetic determinants and prediction of antibiotic resistance phenotypes in Helicobacter pylori.</title>
        <authorList>
            <person name="Wagner K."/>
        </authorList>
    </citation>
    <scope>NUCLEOTIDE SEQUENCE [LARGE SCALE GENOMIC DNA]</scope>
    <source>
        <strain evidence="1 2">ZH15</strain>
    </source>
</reference>
<dbReference type="EMBL" id="RJEO01000006">
    <property type="protein sequence ID" value="RVY29485.1"/>
    <property type="molecule type" value="Genomic_DNA"/>
</dbReference>
<name>A0A438PVD4_HELPX</name>
<evidence type="ECO:0000313" key="1">
    <source>
        <dbReference type="EMBL" id="RVY29485.1"/>
    </source>
</evidence>
<dbReference type="Proteomes" id="UP000288766">
    <property type="component" value="Unassembled WGS sequence"/>
</dbReference>
<proteinExistence type="predicted"/>
<organism evidence="1 2">
    <name type="scientific">Helicobacter pylori</name>
    <name type="common">Campylobacter pylori</name>
    <dbReference type="NCBI Taxonomy" id="210"/>
    <lineage>
        <taxon>Bacteria</taxon>
        <taxon>Pseudomonadati</taxon>
        <taxon>Campylobacterota</taxon>
        <taxon>Epsilonproteobacteria</taxon>
        <taxon>Campylobacterales</taxon>
        <taxon>Helicobacteraceae</taxon>
        <taxon>Helicobacter</taxon>
    </lineage>
</organism>
<accession>A0A438PVD4</accession>
<protein>
    <submittedName>
        <fullName evidence="1">Uncharacterized protein</fullName>
    </submittedName>
</protein>
<gene>
    <name evidence="1" type="ORF">ECC12_03170</name>
</gene>
<dbReference type="AlphaFoldDB" id="A0A438PVD4"/>